<accession>A0ABU9VID8</accession>
<protein>
    <submittedName>
        <fullName evidence="3">LLM class flavin-dependent oxidoreductase</fullName>
        <ecNumber evidence="3">1.-.-.-</ecNumber>
    </submittedName>
</protein>
<evidence type="ECO:0000256" key="1">
    <source>
        <dbReference type="ARBA" id="ARBA00007789"/>
    </source>
</evidence>
<dbReference type="InterPro" id="IPR011251">
    <property type="entry name" value="Luciferase-like_dom"/>
</dbReference>
<dbReference type="InterPro" id="IPR036661">
    <property type="entry name" value="Luciferase-like_sf"/>
</dbReference>
<dbReference type="PANTHER" id="PTHR30137">
    <property type="entry name" value="LUCIFERASE-LIKE MONOOXYGENASE"/>
    <property type="match status" value="1"/>
</dbReference>
<feature type="domain" description="Luciferase-like" evidence="2">
    <location>
        <begin position="19"/>
        <end position="314"/>
    </location>
</feature>
<dbReference type="InterPro" id="IPR050766">
    <property type="entry name" value="Bact_Lucif_Oxidored"/>
</dbReference>
<dbReference type="InterPro" id="IPR019949">
    <property type="entry name" value="CmoO-like"/>
</dbReference>
<comment type="caution">
    <text evidence="3">The sequence shown here is derived from an EMBL/GenBank/DDBJ whole genome shotgun (WGS) entry which is preliminary data.</text>
</comment>
<dbReference type="EMBL" id="JBCITK010000001">
    <property type="protein sequence ID" value="MEN0643603.1"/>
    <property type="molecule type" value="Genomic_DNA"/>
</dbReference>
<sequence length="340" mass="37232">MKLTQPHAKQFKHTLLSVLDLAPITQGSNASETFKRSLDLAQKVDEWGFNRYWLAEHHNMPGIGSSATSIIINHIAQGTKQIRVGSGGIMLPNHAPLMIAEQFGTLDALHPGRIDLGLGRAPGSDQLTARALRRTLFSNGEDFPELVEELQAYMSEDVSTGVKAYPGVGQDVPIWLLGSSGFSARLAAAKGMPFSFASHFAPDYMHQAIDLYRSRFEPSETLSKPHVMLGVSLVAADTDEEAEYLSTSRKQQMLDLMRGTPGQFKPPVKNLADHYSPGEIAALERNRGASSYMTGSPETIKQNLSDFIDETGADEIIISSDTFDHNARVRSHEIVAELLT</sequence>
<keyword evidence="3" id="KW-0560">Oxidoreductase</keyword>
<dbReference type="GO" id="GO:0016491">
    <property type="term" value="F:oxidoreductase activity"/>
    <property type="evidence" value="ECO:0007669"/>
    <property type="project" value="UniProtKB-KW"/>
</dbReference>
<dbReference type="Pfam" id="PF00296">
    <property type="entry name" value="Bac_luciferase"/>
    <property type="match status" value="1"/>
</dbReference>
<evidence type="ECO:0000259" key="2">
    <source>
        <dbReference type="Pfam" id="PF00296"/>
    </source>
</evidence>
<dbReference type="Proteomes" id="UP001418796">
    <property type="component" value="Unassembled WGS sequence"/>
</dbReference>
<name>A0ABU9VID8_9BACI</name>
<dbReference type="PANTHER" id="PTHR30137:SF6">
    <property type="entry name" value="LUCIFERASE-LIKE MONOOXYGENASE"/>
    <property type="match status" value="1"/>
</dbReference>
<organism evidence="3 4">
    <name type="scientific">Alkalicoccobacillus gibsonii</name>
    <dbReference type="NCBI Taxonomy" id="79881"/>
    <lineage>
        <taxon>Bacteria</taxon>
        <taxon>Bacillati</taxon>
        <taxon>Bacillota</taxon>
        <taxon>Bacilli</taxon>
        <taxon>Bacillales</taxon>
        <taxon>Bacillaceae</taxon>
        <taxon>Alkalicoccobacillus</taxon>
    </lineage>
</organism>
<dbReference type="Gene3D" id="3.20.20.30">
    <property type="entry name" value="Luciferase-like domain"/>
    <property type="match status" value="1"/>
</dbReference>
<dbReference type="RefSeq" id="WP_343130501.1">
    <property type="nucleotide sequence ID" value="NZ_JBCITK010000001.1"/>
</dbReference>
<evidence type="ECO:0000313" key="4">
    <source>
        <dbReference type="Proteomes" id="UP001418796"/>
    </source>
</evidence>
<keyword evidence="4" id="KW-1185">Reference proteome</keyword>
<dbReference type="SUPFAM" id="SSF51679">
    <property type="entry name" value="Bacterial luciferase-like"/>
    <property type="match status" value="1"/>
</dbReference>
<dbReference type="NCBIfam" id="TIGR03558">
    <property type="entry name" value="oxido_grp_1"/>
    <property type="match status" value="1"/>
</dbReference>
<dbReference type="EC" id="1.-.-.-" evidence="3"/>
<reference evidence="3 4" key="1">
    <citation type="submission" date="2024-03" db="EMBL/GenBank/DDBJ databases">
        <title>Bacilli Hybrid Assemblies.</title>
        <authorList>
            <person name="Kovac J."/>
        </authorList>
    </citation>
    <scope>NUCLEOTIDE SEQUENCE [LARGE SCALE GENOMIC DNA]</scope>
    <source>
        <strain evidence="3 4">FSL R7-0666</strain>
    </source>
</reference>
<evidence type="ECO:0000313" key="3">
    <source>
        <dbReference type="EMBL" id="MEN0643603.1"/>
    </source>
</evidence>
<proteinExistence type="predicted"/>
<comment type="similarity">
    <text evidence="1">To bacterial alkanal monooxygenase alpha and beta chains.</text>
</comment>
<gene>
    <name evidence="3" type="ORF">MKY91_10645</name>
</gene>